<dbReference type="PANTHER" id="PTHR11715:SF3">
    <property type="entry name" value="GLYCINE CLEAVAGE SYSTEM H PROTEIN-RELATED"/>
    <property type="match status" value="1"/>
</dbReference>
<evidence type="ECO:0000313" key="2">
    <source>
        <dbReference type="Proteomes" id="UP000245119"/>
    </source>
</evidence>
<dbReference type="EMBL" id="PZQS01000012">
    <property type="protein sequence ID" value="PVD21272.1"/>
    <property type="molecule type" value="Genomic_DNA"/>
</dbReference>
<dbReference type="InterPro" id="IPR011053">
    <property type="entry name" value="Single_hybrid_motif"/>
</dbReference>
<dbReference type="GO" id="GO:0019464">
    <property type="term" value="P:glycine decarboxylation via glycine cleavage system"/>
    <property type="evidence" value="ECO:0007669"/>
    <property type="project" value="InterPro"/>
</dbReference>
<proteinExistence type="predicted"/>
<dbReference type="Pfam" id="PF01597">
    <property type="entry name" value="GCV_H"/>
    <property type="match status" value="1"/>
</dbReference>
<dbReference type="OrthoDB" id="10264154at2759"/>
<dbReference type="InterPro" id="IPR002930">
    <property type="entry name" value="GCV_H"/>
</dbReference>
<dbReference type="CDD" id="cd06848">
    <property type="entry name" value="GCS_H"/>
    <property type="match status" value="1"/>
</dbReference>
<dbReference type="Gene3D" id="2.40.50.100">
    <property type="match status" value="1"/>
</dbReference>
<dbReference type="Proteomes" id="UP000245119">
    <property type="component" value="Linkage Group LG12"/>
</dbReference>
<dbReference type="PANTHER" id="PTHR11715">
    <property type="entry name" value="GLYCINE CLEAVAGE SYSTEM H PROTEIN"/>
    <property type="match status" value="1"/>
</dbReference>
<name>A0A2T7NJC2_POMCA</name>
<dbReference type="GO" id="GO:0005739">
    <property type="term" value="C:mitochondrion"/>
    <property type="evidence" value="ECO:0007669"/>
    <property type="project" value="TreeGrafter"/>
</dbReference>
<comment type="caution">
    <text evidence="1">The sequence shown here is derived from an EMBL/GenBank/DDBJ whole genome shotgun (WGS) entry which is preliminary data.</text>
</comment>
<dbReference type="STRING" id="400727.A0A2T7NJC2"/>
<keyword evidence="2" id="KW-1185">Reference proteome</keyword>
<gene>
    <name evidence="1" type="ORF">C0Q70_19443</name>
</gene>
<dbReference type="InterPro" id="IPR033753">
    <property type="entry name" value="GCV_H/Fam206"/>
</dbReference>
<accession>A0A2T7NJC2</accession>
<dbReference type="GO" id="GO:0009249">
    <property type="term" value="P:protein lipoylation"/>
    <property type="evidence" value="ECO:0007669"/>
    <property type="project" value="TreeGrafter"/>
</dbReference>
<dbReference type="GO" id="GO:0005960">
    <property type="term" value="C:glycine cleavage complex"/>
    <property type="evidence" value="ECO:0007669"/>
    <property type="project" value="InterPro"/>
</dbReference>
<dbReference type="AlphaFoldDB" id="A0A2T7NJC2"/>
<reference evidence="1 2" key="1">
    <citation type="submission" date="2018-04" db="EMBL/GenBank/DDBJ databases">
        <title>The genome of golden apple snail Pomacea canaliculata provides insight into stress tolerance and invasive adaptation.</title>
        <authorList>
            <person name="Liu C."/>
            <person name="Liu B."/>
            <person name="Ren Y."/>
            <person name="Zhang Y."/>
            <person name="Wang H."/>
            <person name="Li S."/>
            <person name="Jiang F."/>
            <person name="Yin L."/>
            <person name="Zhang G."/>
            <person name="Qian W."/>
            <person name="Fan W."/>
        </authorList>
    </citation>
    <scope>NUCLEOTIDE SEQUENCE [LARGE SCALE GENOMIC DNA]</scope>
    <source>
        <strain evidence="1">SZHN2017</strain>
        <tissue evidence="1">Muscle</tissue>
    </source>
</reference>
<sequence>MKGIGNRERLFRHVAVTFGTFNAGTTAAATNIHVAAQAVATIRLILREERGLLPCCLPQCSNPKCRCPAVQPSPVPAPQMPVPAVPSPAIMRDGPAEDRSPNISAGCLYVDQTTQLLSPEDAHHLEADVVQLALNRQNATQINMNGLNLMENLALLAYQIMHRTNLEKLFTYSYLRWEWRLRKMATEAGCLESVKAASDVYSPVAGKIVEVNEKLVTTPNLVNSSPLEDGWIFKLEVASRSDVEGLMNETAYKKFLETQK</sequence>
<organism evidence="1 2">
    <name type="scientific">Pomacea canaliculata</name>
    <name type="common">Golden apple snail</name>
    <dbReference type="NCBI Taxonomy" id="400727"/>
    <lineage>
        <taxon>Eukaryota</taxon>
        <taxon>Metazoa</taxon>
        <taxon>Spiralia</taxon>
        <taxon>Lophotrochozoa</taxon>
        <taxon>Mollusca</taxon>
        <taxon>Gastropoda</taxon>
        <taxon>Caenogastropoda</taxon>
        <taxon>Architaenioglossa</taxon>
        <taxon>Ampullarioidea</taxon>
        <taxon>Ampullariidae</taxon>
        <taxon>Pomacea</taxon>
    </lineage>
</organism>
<protein>
    <recommendedName>
        <fullName evidence="3">Glycine cleavage system H protein, mitochondrial</fullName>
    </recommendedName>
</protein>
<dbReference type="SUPFAM" id="SSF51230">
    <property type="entry name" value="Single hybrid motif"/>
    <property type="match status" value="1"/>
</dbReference>
<evidence type="ECO:0000313" key="1">
    <source>
        <dbReference type="EMBL" id="PVD21272.1"/>
    </source>
</evidence>
<evidence type="ECO:0008006" key="3">
    <source>
        <dbReference type="Google" id="ProtNLM"/>
    </source>
</evidence>